<gene>
    <name evidence="1" type="ORF">AN396_00415</name>
</gene>
<evidence type="ECO:0000313" key="1">
    <source>
        <dbReference type="EMBL" id="ONI42067.1"/>
    </source>
</evidence>
<dbReference type="EMBL" id="LJDB01000022">
    <property type="protein sequence ID" value="ONI42067.1"/>
    <property type="molecule type" value="Genomic_DNA"/>
</dbReference>
<protein>
    <submittedName>
        <fullName evidence="1">Uncharacterized protein</fullName>
    </submittedName>
</protein>
<sequence length="114" mass="13218">MEEKKGCACEGNHKHDENHECKCGGNCECHDEDVIFVTFEDDDKEVACDVLGVFDVEGKDYIAMVPKDEEYSDEVLIYRYCEMGEEMELSEIETDEEFAKVESVFETLFFDEEE</sequence>
<keyword evidence="2" id="KW-1185">Reference proteome</keyword>
<organism evidence="1 2">
    <name type="scientific">Candidatus Epulonipiscium fishelsonii</name>
    <dbReference type="NCBI Taxonomy" id="77094"/>
    <lineage>
        <taxon>Bacteria</taxon>
        <taxon>Bacillati</taxon>
        <taxon>Bacillota</taxon>
        <taxon>Clostridia</taxon>
        <taxon>Lachnospirales</taxon>
        <taxon>Lachnospiraceae</taxon>
        <taxon>Candidatus Epulonipiscium</taxon>
    </lineage>
</organism>
<reference evidence="1" key="1">
    <citation type="submission" date="2016-08" db="EMBL/GenBank/DDBJ databases">
        <authorList>
            <person name="Ngugi D.K."/>
            <person name="Miyake S."/>
            <person name="Stingl U."/>
        </authorList>
    </citation>
    <scope>NUCLEOTIDE SEQUENCE</scope>
    <source>
        <strain evidence="1">SCG-B11WGA-EpuloA1</strain>
    </source>
</reference>
<proteinExistence type="predicted"/>
<name>A0ACC8XFC0_9FIRM</name>
<comment type="caution">
    <text evidence="1">The sequence shown here is derived from an EMBL/GenBank/DDBJ whole genome shotgun (WGS) entry which is preliminary data.</text>
</comment>
<accession>A0ACC8XFC0</accession>
<dbReference type="Proteomes" id="UP000188605">
    <property type="component" value="Unassembled WGS sequence"/>
</dbReference>
<evidence type="ECO:0000313" key="2">
    <source>
        <dbReference type="Proteomes" id="UP000188605"/>
    </source>
</evidence>